<proteinExistence type="predicted"/>
<feature type="transmembrane region" description="Helical" evidence="1">
    <location>
        <begin position="317"/>
        <end position="339"/>
    </location>
</feature>
<dbReference type="Pfam" id="PF04326">
    <property type="entry name" value="SLFN_AlbA_2"/>
    <property type="match status" value="1"/>
</dbReference>
<dbReference type="AlphaFoldDB" id="A0A8D5FUY0"/>
<keyword evidence="1" id="KW-0472">Membrane</keyword>
<evidence type="ECO:0000256" key="1">
    <source>
        <dbReference type="SAM" id="Phobius"/>
    </source>
</evidence>
<keyword evidence="4" id="KW-1185">Reference proteome</keyword>
<dbReference type="PANTHER" id="PTHR30595">
    <property type="entry name" value="GLPR-RELATED TRANSCRIPTIONAL REPRESSOR"/>
    <property type="match status" value="1"/>
</dbReference>
<feature type="domain" description="Schlafen AlbA-2" evidence="2">
    <location>
        <begin position="364"/>
        <end position="495"/>
    </location>
</feature>
<evidence type="ECO:0000259" key="2">
    <source>
        <dbReference type="Pfam" id="PF04326"/>
    </source>
</evidence>
<accession>A0A8D5FUY0</accession>
<sequence>MLNMTKISLMKKIFLLATSFIFFLAGINIYQYLKIKTEIAPTLISEISNVELGEIRVFFASITEQLNIVREWGANGALHYENIHDLNKLFFPLLENKTIINSLVLANSMGDEYFLYKDGQRTITRYSHDLKSTPRTLHFAEWQTVDKELKTWKKTDDYDPRQMSWFFTPDKKNRIHITPVRTFIYSKEKGVTTSVSWKHNGSQVYSVFGLNIPLANIEKFLSIRNKKYSGIVFLINSSENTYISSNSDEISQKNELLDILIHKWNDSGQPRNQVVQFLKGKQPWLASLQPLNTDHPNFWLGVAAPEKQFMSQINAKLFQIDFFDLLIALAGTGLVYLLFMKTHQRKKKNKTPIVRLNEAINRGEGPEIEFKSTVRFNLKTDKNGKEIELAWLKTVVAFLNTRGGTLLIGVNDNGELTGLEKDNFENRDKCLLHVKNLINHHIGAEFSRFIETTLVEIEDKEALLIECSPASTPIFLHIGKNEEFYVRSGPSSAKLTPSQTVRYVTQDHTIDLSGD</sequence>
<evidence type="ECO:0000313" key="4">
    <source>
        <dbReference type="Proteomes" id="UP000826725"/>
    </source>
</evidence>
<keyword evidence="1" id="KW-1133">Transmembrane helix</keyword>
<dbReference type="InterPro" id="IPR007421">
    <property type="entry name" value="Schlafen_AlbA_2_dom"/>
</dbReference>
<dbReference type="KEGG" id="dbk:DGMP_10400"/>
<dbReference type="EMBL" id="AP024086">
    <property type="protein sequence ID" value="BCL60347.1"/>
    <property type="molecule type" value="Genomic_DNA"/>
</dbReference>
<gene>
    <name evidence="3" type="ORF">DGMP_10400</name>
</gene>
<reference evidence="3" key="1">
    <citation type="submission" date="2020-09" db="EMBL/GenBank/DDBJ databases">
        <title>Desulfogranum mesoprofundum gen. nov., sp. nov., a novel mesophilic, sulfate-reducing chemolithoautotroph isolated from a deep-sea hydrothermal vent chimney in the Suiyo Seamount.</title>
        <authorList>
            <person name="Hashimoto Y."/>
            <person name="Nakagawa S."/>
        </authorList>
    </citation>
    <scope>NUCLEOTIDE SEQUENCE</scope>
    <source>
        <strain evidence="3">KT2</strain>
    </source>
</reference>
<evidence type="ECO:0000313" key="3">
    <source>
        <dbReference type="EMBL" id="BCL60347.1"/>
    </source>
</evidence>
<protein>
    <recommendedName>
        <fullName evidence="2">Schlafen AlbA-2 domain-containing protein</fullName>
    </recommendedName>
</protein>
<name>A0A8D5FUY0_9BACT</name>
<keyword evidence="1" id="KW-0812">Transmembrane</keyword>
<dbReference type="PANTHER" id="PTHR30595:SF6">
    <property type="entry name" value="SCHLAFEN ALBA-2 DOMAIN-CONTAINING PROTEIN"/>
    <property type="match status" value="1"/>
</dbReference>
<dbReference type="Proteomes" id="UP000826725">
    <property type="component" value="Chromosome"/>
</dbReference>
<organism evidence="3 4">
    <name type="scientific">Desulfomarina profundi</name>
    <dbReference type="NCBI Taxonomy" id="2772557"/>
    <lineage>
        <taxon>Bacteria</taxon>
        <taxon>Pseudomonadati</taxon>
        <taxon>Thermodesulfobacteriota</taxon>
        <taxon>Desulfobulbia</taxon>
        <taxon>Desulfobulbales</taxon>
        <taxon>Desulfobulbaceae</taxon>
        <taxon>Desulfomarina</taxon>
    </lineage>
</organism>